<dbReference type="KEGG" id="aup:AsAng_0013830"/>
<dbReference type="Proteomes" id="UP001060919">
    <property type="component" value="Chromosome"/>
</dbReference>
<gene>
    <name evidence="1" type="ORF">AsAng_0013830</name>
</gene>
<protein>
    <recommendedName>
        <fullName evidence="3">RHS repeat-associated core domain-containing protein</fullName>
    </recommendedName>
</protein>
<dbReference type="AlphaFoldDB" id="A0A916DPP4"/>
<dbReference type="EMBL" id="AP026867">
    <property type="protein sequence ID" value="BDS10674.1"/>
    <property type="molecule type" value="Genomic_DNA"/>
</dbReference>
<dbReference type="InterPro" id="IPR022385">
    <property type="entry name" value="Rhs_assc_core"/>
</dbReference>
<dbReference type="NCBIfam" id="TIGR03696">
    <property type="entry name" value="Rhs_assc_core"/>
    <property type="match status" value="1"/>
</dbReference>
<keyword evidence="2" id="KW-1185">Reference proteome</keyword>
<name>A0A916DPP4_9BACT</name>
<evidence type="ECO:0000313" key="1">
    <source>
        <dbReference type="EMBL" id="BDS10674.1"/>
    </source>
</evidence>
<sequence length="417" mass="45757">MCRGIEKRCTEFYRYELKNFRGDVRQVINDVKSRENINGTIEYTANVIQSSDSYPFGWDIKERSFSTDLYRYSFNGKENDTDWGNQHIQDYGFRLYNPALAKFLSVDPLAPEYPWYTPYQFAGNMPIVAIDLDGLEPQITNGSEFGGDASSATDHSGESVATVTPDMNVQEYGDMESVEGEAPPQTFSDYQRKYPEFANMNHSQAKARWEQKYRSSYVPSIEFKERKIIDDFRFLAQSGLRAGAGLAKCYIAGCAIALTGGVGVYATGTYGSMIPLFVATPALMDASYQLGTTGRLNPFQSIGMGVFKNPGAAIAFGQSLPFSIGRGGFKFDGYDLNRSATLITAGALVGKFGGAAGTHVINLGGNASQQTAHNFLGKWMVPIISNVGADRAVVSPLATFPHGYIGDVDYSPLSNWK</sequence>
<proteinExistence type="predicted"/>
<accession>A0A916DPP4</accession>
<organism evidence="1 2">
    <name type="scientific">Aureispira anguillae</name>
    <dbReference type="NCBI Taxonomy" id="2864201"/>
    <lineage>
        <taxon>Bacteria</taxon>
        <taxon>Pseudomonadati</taxon>
        <taxon>Bacteroidota</taxon>
        <taxon>Saprospiria</taxon>
        <taxon>Saprospirales</taxon>
        <taxon>Saprospiraceae</taxon>
        <taxon>Aureispira</taxon>
    </lineage>
</organism>
<dbReference type="Gene3D" id="2.180.10.10">
    <property type="entry name" value="RHS repeat-associated core"/>
    <property type="match status" value="1"/>
</dbReference>
<reference evidence="1" key="1">
    <citation type="submission" date="2022-09" db="EMBL/GenBank/DDBJ databases">
        <title>Aureispira anguillicida sp. nov., isolated from Leptocephalus of Japanese eel Anguilla japonica.</title>
        <authorList>
            <person name="Yuasa K."/>
            <person name="Mekata T."/>
            <person name="Ikunari K."/>
        </authorList>
    </citation>
    <scope>NUCLEOTIDE SEQUENCE</scope>
    <source>
        <strain evidence="1">EL160426</strain>
    </source>
</reference>
<evidence type="ECO:0000313" key="2">
    <source>
        <dbReference type="Proteomes" id="UP001060919"/>
    </source>
</evidence>
<evidence type="ECO:0008006" key="3">
    <source>
        <dbReference type="Google" id="ProtNLM"/>
    </source>
</evidence>